<comment type="similarity">
    <text evidence="3">Belongs to the KTI12 family.</text>
</comment>
<name>A0AAF0J7V7_9BASI</name>
<keyword evidence="2" id="KW-0067">ATP-binding</keyword>
<protein>
    <submittedName>
        <fullName evidence="4">Kti12, chromatin associated</fullName>
    </submittedName>
</protein>
<evidence type="ECO:0000313" key="4">
    <source>
        <dbReference type="EMBL" id="WFD37047.1"/>
    </source>
</evidence>
<reference evidence="4" key="1">
    <citation type="submission" date="2023-03" db="EMBL/GenBank/DDBJ databases">
        <title>Mating type loci evolution in Malassezia.</title>
        <authorList>
            <person name="Coelho M.A."/>
        </authorList>
    </citation>
    <scope>NUCLEOTIDE SEQUENCE</scope>
    <source>
        <strain evidence="4">CBS 11721</strain>
    </source>
</reference>
<dbReference type="GO" id="GO:0005524">
    <property type="term" value="F:ATP binding"/>
    <property type="evidence" value="ECO:0007669"/>
    <property type="project" value="UniProtKB-KW"/>
</dbReference>
<evidence type="ECO:0000256" key="3">
    <source>
        <dbReference type="ARBA" id="ARBA00025768"/>
    </source>
</evidence>
<organism evidence="4 5">
    <name type="scientific">Malassezia cuniculi</name>
    <dbReference type="NCBI Taxonomy" id="948313"/>
    <lineage>
        <taxon>Eukaryota</taxon>
        <taxon>Fungi</taxon>
        <taxon>Dikarya</taxon>
        <taxon>Basidiomycota</taxon>
        <taxon>Ustilaginomycotina</taxon>
        <taxon>Malasseziomycetes</taxon>
        <taxon>Malasseziales</taxon>
        <taxon>Malasseziaceae</taxon>
        <taxon>Malassezia</taxon>
    </lineage>
</organism>
<dbReference type="InterPro" id="IPR013641">
    <property type="entry name" value="KTI12/PSTK"/>
</dbReference>
<evidence type="ECO:0000313" key="5">
    <source>
        <dbReference type="Proteomes" id="UP001219933"/>
    </source>
</evidence>
<dbReference type="AlphaFoldDB" id="A0AAF0J7V7"/>
<gene>
    <name evidence="4" type="primary">KTI12</name>
    <name evidence="4" type="ORF">MCUN1_003939</name>
</gene>
<evidence type="ECO:0000256" key="2">
    <source>
        <dbReference type="ARBA" id="ARBA00022840"/>
    </source>
</evidence>
<dbReference type="Gene3D" id="3.40.50.300">
    <property type="entry name" value="P-loop containing nucleotide triphosphate hydrolases"/>
    <property type="match status" value="1"/>
</dbReference>
<dbReference type="Proteomes" id="UP001219933">
    <property type="component" value="Chromosome 6"/>
</dbReference>
<accession>A0AAF0J7V7</accession>
<dbReference type="EMBL" id="CP119882">
    <property type="protein sequence ID" value="WFD37047.1"/>
    <property type="molecule type" value="Genomic_DNA"/>
</dbReference>
<keyword evidence="5" id="KW-1185">Reference proteome</keyword>
<dbReference type="SUPFAM" id="SSF52540">
    <property type="entry name" value="P-loop containing nucleoside triphosphate hydrolases"/>
    <property type="match status" value="1"/>
</dbReference>
<dbReference type="Pfam" id="PF08433">
    <property type="entry name" value="KTI12"/>
    <property type="match status" value="2"/>
</dbReference>
<dbReference type="PANTHER" id="PTHR12435">
    <property type="match status" value="1"/>
</dbReference>
<evidence type="ECO:0000256" key="1">
    <source>
        <dbReference type="ARBA" id="ARBA00022741"/>
    </source>
</evidence>
<dbReference type="InterPro" id="IPR027417">
    <property type="entry name" value="P-loop_NTPase"/>
</dbReference>
<proteinExistence type="inferred from homology"/>
<sequence length="257" mass="27963">MALLVVTGPPCSGRSTHAAAIERYLSERLGTSELESVVVVRDDDVHASRSVYDKSRARAAYLSSVRRAVSPTRVVIADGGAGTHIKGFRYELCLDELLLRFEEPRPEMRWHRPLFVVATTLADGQPDTAPLPLEDIHAALTQAKAPAPVAVTAPRHMTADNHLEVVDRVTHQVVGALNDAREFAGNGKITLAMPPGFPPPAIEISLDKALPPPARLQTLRRQFVRLYADKAPDATSAAAREWQIARTFADWLSGSLA</sequence>
<keyword evidence="1" id="KW-0547">Nucleotide-binding</keyword>